<dbReference type="SUPFAM" id="SSF64518">
    <property type="entry name" value="Phase 1 flagellin"/>
    <property type="match status" value="1"/>
</dbReference>
<feature type="region of interest" description="Disordered" evidence="1">
    <location>
        <begin position="27"/>
        <end position="48"/>
    </location>
</feature>
<evidence type="ECO:0000313" key="3">
    <source>
        <dbReference type="EMBL" id="TQL56962.1"/>
    </source>
</evidence>
<dbReference type="Pfam" id="PF00669">
    <property type="entry name" value="Flagellin_N"/>
    <property type="match status" value="1"/>
</dbReference>
<dbReference type="GO" id="GO:0009424">
    <property type="term" value="C:bacterial-type flagellum hook"/>
    <property type="evidence" value="ECO:0007669"/>
    <property type="project" value="InterPro"/>
</dbReference>
<dbReference type="AlphaFoldDB" id="A0A542Z9H4"/>
<dbReference type="NCBIfam" id="TIGR02550">
    <property type="entry name" value="flagell_flgL"/>
    <property type="match status" value="1"/>
</dbReference>
<dbReference type="PANTHER" id="PTHR42792:SF1">
    <property type="entry name" value="FLAGELLAR HOOK-ASSOCIATED PROTEIN 3"/>
    <property type="match status" value="1"/>
</dbReference>
<evidence type="ECO:0000256" key="1">
    <source>
        <dbReference type="SAM" id="MobiDB-lite"/>
    </source>
</evidence>
<keyword evidence="4" id="KW-1185">Reference proteome</keyword>
<comment type="caution">
    <text evidence="3">The sequence shown here is derived from an EMBL/GenBank/DDBJ whole genome shotgun (WGS) entry which is preliminary data.</text>
</comment>
<name>A0A542Z9H4_9MICO</name>
<dbReference type="Proteomes" id="UP000319514">
    <property type="component" value="Unassembled WGS sequence"/>
</dbReference>
<dbReference type="Gene3D" id="1.20.1330.10">
    <property type="entry name" value="f41 fragment of flagellin, N-terminal domain"/>
    <property type="match status" value="1"/>
</dbReference>
<keyword evidence="3" id="KW-0966">Cell projection</keyword>
<proteinExistence type="predicted"/>
<dbReference type="InterPro" id="IPR001492">
    <property type="entry name" value="Flagellin"/>
</dbReference>
<protein>
    <submittedName>
        <fullName evidence="3">Flagellar hook-associated protein 3 FlgL</fullName>
    </submittedName>
</protein>
<dbReference type="OrthoDB" id="9758307at2"/>
<dbReference type="GO" id="GO:0005198">
    <property type="term" value="F:structural molecule activity"/>
    <property type="evidence" value="ECO:0007669"/>
    <property type="project" value="InterPro"/>
</dbReference>
<dbReference type="EMBL" id="VFOQ01000002">
    <property type="protein sequence ID" value="TQL56962.1"/>
    <property type="molecule type" value="Genomic_DNA"/>
</dbReference>
<reference evidence="3 4" key="1">
    <citation type="submission" date="2019-06" db="EMBL/GenBank/DDBJ databases">
        <title>Sequencing the genomes of 1000 actinobacteria strains.</title>
        <authorList>
            <person name="Klenk H.-P."/>
        </authorList>
    </citation>
    <scope>NUCLEOTIDE SEQUENCE [LARGE SCALE GENOMIC DNA]</scope>
    <source>
        <strain evidence="3 4">DSM 18082</strain>
    </source>
</reference>
<dbReference type="RefSeq" id="WP_141790316.1">
    <property type="nucleotide sequence ID" value="NZ_BAAAKX010000015.1"/>
</dbReference>
<sequence length="298" mass="31344">MSFRVTQGTLARGVLAGLQTNMTQLQRTQEQLSSGRKLNRPSDSPVDTVSAMQLRADKARTTQYGRNVDNGLSWLSTADTTLGQATDMVDRVRQLVVSAGNGALPQESLDAMAKEIDQIRDGLIQLGNTQYAGKYVFGGTMTETPPFDSTTGAYGGNTSAVNRTVSDDPKSGTVAVNVPGSTVFTSMLDSGTGILDSISSALKAGNVTAVNAQLGNLDAAASAMRSVQSTVGAKVNRLESIQTLANGHLDTITNGLANAENIDLPSTIIQLQMQQNAYQAALGATAKIIQPSLMDFLR</sequence>
<dbReference type="PANTHER" id="PTHR42792">
    <property type="entry name" value="FLAGELLIN"/>
    <property type="match status" value="1"/>
</dbReference>
<evidence type="ECO:0000259" key="2">
    <source>
        <dbReference type="Pfam" id="PF00669"/>
    </source>
</evidence>
<keyword evidence="3" id="KW-0969">Cilium</keyword>
<dbReference type="GO" id="GO:0071973">
    <property type="term" value="P:bacterial-type flagellum-dependent cell motility"/>
    <property type="evidence" value="ECO:0007669"/>
    <property type="project" value="InterPro"/>
</dbReference>
<feature type="domain" description="Flagellin N-terminal" evidence="2">
    <location>
        <begin position="15"/>
        <end position="142"/>
    </location>
</feature>
<accession>A0A542Z9H4</accession>
<dbReference type="InterPro" id="IPR013384">
    <property type="entry name" value="Flagell_FlgL"/>
</dbReference>
<organism evidence="3 4">
    <name type="scientific">Oryzihumus leptocrescens</name>
    <dbReference type="NCBI Taxonomy" id="297536"/>
    <lineage>
        <taxon>Bacteria</taxon>
        <taxon>Bacillati</taxon>
        <taxon>Actinomycetota</taxon>
        <taxon>Actinomycetes</taxon>
        <taxon>Micrococcales</taxon>
        <taxon>Intrasporangiaceae</taxon>
        <taxon>Oryzihumus</taxon>
    </lineage>
</organism>
<evidence type="ECO:0000313" key="4">
    <source>
        <dbReference type="Proteomes" id="UP000319514"/>
    </source>
</evidence>
<keyword evidence="3" id="KW-0282">Flagellum</keyword>
<gene>
    <name evidence="3" type="ORF">FB474_3730</name>
</gene>
<dbReference type="InterPro" id="IPR001029">
    <property type="entry name" value="Flagellin_N"/>
</dbReference>